<dbReference type="InterPro" id="IPR017968">
    <property type="entry name" value="Acylphosphatase_CS"/>
</dbReference>
<keyword evidence="4 5" id="KW-0378">Hydrolase</keyword>
<feature type="active site" evidence="4">
    <location>
        <position position="37"/>
    </location>
</feature>
<dbReference type="GO" id="GO:0003998">
    <property type="term" value="F:acylphosphatase activity"/>
    <property type="evidence" value="ECO:0007669"/>
    <property type="project" value="UniProtKB-EC"/>
</dbReference>
<evidence type="ECO:0000313" key="8">
    <source>
        <dbReference type="EMBL" id="QPC41377.1"/>
    </source>
</evidence>
<feature type="domain" description="Acylphosphatase-like" evidence="7">
    <location>
        <begin position="4"/>
        <end position="90"/>
    </location>
</feature>
<dbReference type="PANTHER" id="PTHR47268">
    <property type="entry name" value="ACYLPHOSPHATASE"/>
    <property type="match status" value="1"/>
</dbReference>
<evidence type="ECO:0000259" key="7">
    <source>
        <dbReference type="PROSITE" id="PS51160"/>
    </source>
</evidence>
<evidence type="ECO:0000256" key="2">
    <source>
        <dbReference type="ARBA" id="ARBA00012150"/>
    </source>
</evidence>
<accession>A0A7S8C150</accession>
<sequence>MTRTVHVRIEGRVQGVYFRAWTEKTAHELGLSGWVRNRRDGAVEALFSGAESGVSEMLARCGDGPYDARVSRVEIIQEGGAAPEGFSVLPTA</sequence>
<protein>
    <recommendedName>
        <fullName evidence="2 4">Acylphosphatase</fullName>
        <ecNumber evidence="2 4">3.6.1.7</ecNumber>
    </recommendedName>
</protein>
<evidence type="ECO:0000313" key="9">
    <source>
        <dbReference type="Proteomes" id="UP000593594"/>
    </source>
</evidence>
<dbReference type="InterPro" id="IPR036046">
    <property type="entry name" value="Acylphosphatase-like_dom_sf"/>
</dbReference>
<dbReference type="PROSITE" id="PS00150">
    <property type="entry name" value="ACYLPHOSPHATASE_1"/>
    <property type="match status" value="1"/>
</dbReference>
<dbReference type="PROSITE" id="PS51160">
    <property type="entry name" value="ACYLPHOSPHATASE_3"/>
    <property type="match status" value="1"/>
</dbReference>
<gene>
    <name evidence="8" type="ORF">HW532_00640</name>
</gene>
<evidence type="ECO:0000256" key="3">
    <source>
        <dbReference type="ARBA" id="ARBA00047645"/>
    </source>
</evidence>
<dbReference type="EC" id="3.6.1.7" evidence="2 4"/>
<dbReference type="PRINTS" id="PR00112">
    <property type="entry name" value="ACYLPHPHTASE"/>
</dbReference>
<evidence type="ECO:0000256" key="6">
    <source>
        <dbReference type="RuleBase" id="RU004168"/>
    </source>
</evidence>
<organism evidence="8 9">
    <name type="scientific">Kaustia mangrovi</name>
    <dbReference type="NCBI Taxonomy" id="2593653"/>
    <lineage>
        <taxon>Bacteria</taxon>
        <taxon>Pseudomonadati</taxon>
        <taxon>Pseudomonadota</taxon>
        <taxon>Alphaproteobacteria</taxon>
        <taxon>Hyphomicrobiales</taxon>
        <taxon>Parvibaculaceae</taxon>
        <taxon>Kaustia</taxon>
    </lineage>
</organism>
<reference evidence="8 9" key="1">
    <citation type="submission" date="2020-06" db="EMBL/GenBank/DDBJ databases">
        <title>Genome sequence of 2 isolates from Red Sea Mangroves.</title>
        <authorList>
            <person name="Sefrji F."/>
            <person name="Michoud G."/>
            <person name="Merlino G."/>
            <person name="Daffonchio D."/>
        </authorList>
    </citation>
    <scope>NUCLEOTIDE SEQUENCE [LARGE SCALE GENOMIC DNA]</scope>
    <source>
        <strain evidence="8 9">R1DC25</strain>
    </source>
</reference>
<dbReference type="InterPro" id="IPR020456">
    <property type="entry name" value="Acylphosphatase"/>
</dbReference>
<dbReference type="PANTHER" id="PTHR47268:SF4">
    <property type="entry name" value="ACYLPHOSPHATASE"/>
    <property type="match status" value="1"/>
</dbReference>
<dbReference type="KEGG" id="kmn:HW532_00640"/>
<dbReference type="NCBIfam" id="NF010996">
    <property type="entry name" value="PRK14421.1"/>
    <property type="match status" value="1"/>
</dbReference>
<dbReference type="InterPro" id="IPR001792">
    <property type="entry name" value="Acylphosphatase-like_dom"/>
</dbReference>
<evidence type="ECO:0000256" key="1">
    <source>
        <dbReference type="ARBA" id="ARBA00005614"/>
    </source>
</evidence>
<proteinExistence type="inferred from homology"/>
<dbReference type="SUPFAM" id="SSF54975">
    <property type="entry name" value="Acylphosphatase/BLUF domain-like"/>
    <property type="match status" value="1"/>
</dbReference>
<dbReference type="Gene3D" id="3.30.70.100">
    <property type="match status" value="1"/>
</dbReference>
<comment type="catalytic activity">
    <reaction evidence="3 4 5">
        <text>an acyl phosphate + H2O = a carboxylate + phosphate + H(+)</text>
        <dbReference type="Rhea" id="RHEA:14965"/>
        <dbReference type="ChEBI" id="CHEBI:15377"/>
        <dbReference type="ChEBI" id="CHEBI:15378"/>
        <dbReference type="ChEBI" id="CHEBI:29067"/>
        <dbReference type="ChEBI" id="CHEBI:43474"/>
        <dbReference type="ChEBI" id="CHEBI:59918"/>
        <dbReference type="EC" id="3.6.1.7"/>
    </reaction>
</comment>
<dbReference type="Pfam" id="PF00708">
    <property type="entry name" value="Acylphosphatase"/>
    <property type="match status" value="1"/>
</dbReference>
<dbReference type="AlphaFoldDB" id="A0A7S8C150"/>
<feature type="active site" evidence="4">
    <location>
        <position position="19"/>
    </location>
</feature>
<dbReference type="EMBL" id="CP058214">
    <property type="protein sequence ID" value="QPC41377.1"/>
    <property type="molecule type" value="Genomic_DNA"/>
</dbReference>
<keyword evidence="9" id="KW-1185">Reference proteome</keyword>
<dbReference type="Proteomes" id="UP000593594">
    <property type="component" value="Chromosome"/>
</dbReference>
<evidence type="ECO:0000256" key="4">
    <source>
        <dbReference type="PROSITE-ProRule" id="PRU00520"/>
    </source>
</evidence>
<dbReference type="RefSeq" id="WP_213162595.1">
    <property type="nucleotide sequence ID" value="NZ_CP058214.1"/>
</dbReference>
<name>A0A7S8C150_9HYPH</name>
<dbReference type="PROSITE" id="PS00151">
    <property type="entry name" value="ACYLPHOSPHATASE_2"/>
    <property type="match status" value="1"/>
</dbReference>
<comment type="similarity">
    <text evidence="1 6">Belongs to the acylphosphatase family.</text>
</comment>
<evidence type="ECO:0000256" key="5">
    <source>
        <dbReference type="RuleBase" id="RU000553"/>
    </source>
</evidence>